<dbReference type="GO" id="GO:0050661">
    <property type="term" value="F:NADP binding"/>
    <property type="evidence" value="ECO:0007669"/>
    <property type="project" value="UniProtKB-UniRule"/>
</dbReference>
<feature type="binding site" evidence="6">
    <location>
        <position position="123"/>
    </location>
    <ligand>
        <name>NADP(+)</name>
        <dbReference type="ChEBI" id="CHEBI:58349"/>
    </ligand>
</feature>
<evidence type="ECO:0000256" key="2">
    <source>
        <dbReference type="ARBA" id="ARBA00022526"/>
    </source>
</evidence>
<dbReference type="InterPro" id="IPR022674">
    <property type="entry name" value="G6P_DH_NAD-bd"/>
</dbReference>
<dbReference type="Gene3D" id="3.40.50.720">
    <property type="entry name" value="NAD(P)-binding Rossmann-like Domain"/>
    <property type="match status" value="1"/>
</dbReference>
<feature type="domain" description="Glucose-6-phosphate dehydrogenase C-terminal" evidence="8">
    <location>
        <begin position="164"/>
        <end position="422"/>
    </location>
</feature>
<reference evidence="9 10" key="1">
    <citation type="submission" date="2017-03" db="EMBL/GenBank/DDBJ databases">
        <title>Draft Genome sequence of Marispirochaeta sp. strain JC444.</title>
        <authorList>
            <person name="Shivani Y."/>
            <person name="Subhash Y."/>
            <person name="Sasikala C."/>
            <person name="Ramana C."/>
        </authorList>
    </citation>
    <scope>NUCLEOTIDE SEQUENCE [LARGE SCALE GENOMIC DNA]</scope>
    <source>
        <strain evidence="9 10">JC444</strain>
    </source>
</reference>
<name>A0A1Y1RVM9_9SPIO</name>
<dbReference type="GO" id="GO:0004345">
    <property type="term" value="F:glucose-6-phosphate dehydrogenase activity"/>
    <property type="evidence" value="ECO:0007669"/>
    <property type="project" value="UniProtKB-UniRule"/>
</dbReference>
<feature type="binding site" evidence="6">
    <location>
        <position position="210"/>
    </location>
    <ligand>
        <name>substrate</name>
    </ligand>
</feature>
<keyword evidence="10" id="KW-1185">Reference proteome</keyword>
<feature type="binding site" evidence="6">
    <location>
        <position position="157"/>
    </location>
    <ligand>
        <name>substrate</name>
    </ligand>
</feature>
<dbReference type="EC" id="1.1.1.49" evidence="6"/>
<dbReference type="Proteomes" id="UP000192343">
    <property type="component" value="Unassembled WGS sequence"/>
</dbReference>
<sequence>MPVSDSAIIILGASGDLAKRKLIPALERLFQKKEIDDTCRVIGSGRTPFSHEEFRAHFNRDKEFSKLLYYHQGTEGIRDFIFSLREFRRVIIFFSLPPRVYAHTAAELHREGFRDETTLIIEKPFGYDLESARKLNADLQRYFHELQIFRIDHYLAKEAVQNILVFRFANAVFYPIWNSRYIESIQINALEDIGVEDRGAYFDGAGIIRDMVQNHLMQLLSLLTMEAPINLEAEEIRIQKMQILKALEVKRWAKMQYRGYHDEKGVPEDSKTETYAELEMTINNYRWTGIPIYVRTGKAVHRKGTEIGIRFKPGPHLLYNTEGQIPPNQIIFNIQPDAGIVMDFIAREPGGSGRISSTNMTFCYSSSFLDAEIPEAYQRLLLDAIRGDRTLFVSAEETELSWEKFTPTLQQETPGMYKRGALPPSPLGIDWIDFDKYGSTCRLD</sequence>
<evidence type="ECO:0000256" key="5">
    <source>
        <dbReference type="ARBA" id="ARBA00023277"/>
    </source>
</evidence>
<dbReference type="GO" id="GO:0009051">
    <property type="term" value="P:pentose-phosphate shunt, oxidative branch"/>
    <property type="evidence" value="ECO:0007669"/>
    <property type="project" value="TreeGrafter"/>
</dbReference>
<comment type="similarity">
    <text evidence="6">Belongs to the glucose-6-phosphate dehydrogenase family.</text>
</comment>
<comment type="catalytic activity">
    <reaction evidence="6">
        <text>D-glucose 6-phosphate + NADP(+) = 6-phospho-D-glucono-1,5-lactone + NADPH + H(+)</text>
        <dbReference type="Rhea" id="RHEA:15841"/>
        <dbReference type="ChEBI" id="CHEBI:15378"/>
        <dbReference type="ChEBI" id="CHEBI:57783"/>
        <dbReference type="ChEBI" id="CHEBI:57955"/>
        <dbReference type="ChEBI" id="CHEBI:58349"/>
        <dbReference type="ChEBI" id="CHEBI:61548"/>
        <dbReference type="EC" id="1.1.1.49"/>
    </reaction>
</comment>
<dbReference type="InterPro" id="IPR022675">
    <property type="entry name" value="G6P_DH_C"/>
</dbReference>
<evidence type="ECO:0000313" key="10">
    <source>
        <dbReference type="Proteomes" id="UP000192343"/>
    </source>
</evidence>
<feature type="binding site" evidence="6">
    <location>
        <begin position="12"/>
        <end position="19"/>
    </location>
    <ligand>
        <name>NADP(+)</name>
        <dbReference type="ChEBI" id="CHEBI:58349"/>
    </ligand>
</feature>
<dbReference type="OrthoDB" id="9802739at2"/>
<comment type="function">
    <text evidence="6">Catalyzes the oxidation of glucose 6-phosphate to 6-phosphogluconolactone.</text>
</comment>
<dbReference type="Pfam" id="PF02781">
    <property type="entry name" value="G6PD_C"/>
    <property type="match status" value="1"/>
</dbReference>
<dbReference type="PANTHER" id="PTHR23429">
    <property type="entry name" value="GLUCOSE-6-PHOSPHATE 1-DEHYDROGENASE G6PD"/>
    <property type="match status" value="1"/>
</dbReference>
<dbReference type="HAMAP" id="MF_00966">
    <property type="entry name" value="G6PD"/>
    <property type="match status" value="1"/>
</dbReference>
<keyword evidence="4 6" id="KW-0560">Oxidoreductase</keyword>
<feature type="domain" description="Glucose-6-phosphate dehydrogenase NAD-binding" evidence="7">
    <location>
        <begin position="9"/>
        <end position="162"/>
    </location>
</feature>
<dbReference type="InterPro" id="IPR001282">
    <property type="entry name" value="G6P_DH"/>
</dbReference>
<proteinExistence type="inferred from homology"/>
<evidence type="ECO:0000313" key="9">
    <source>
        <dbReference type="EMBL" id="ORC34112.1"/>
    </source>
</evidence>
<keyword evidence="3 6" id="KW-0521">NADP</keyword>
<evidence type="ECO:0000256" key="1">
    <source>
        <dbReference type="ARBA" id="ARBA00004937"/>
    </source>
</evidence>
<keyword evidence="5 6" id="KW-0119">Carbohydrate metabolism</keyword>
<dbReference type="SUPFAM" id="SSF51735">
    <property type="entry name" value="NAD(P)-binding Rossmann-fold domains"/>
    <property type="match status" value="1"/>
</dbReference>
<feature type="binding site" evidence="6">
    <location>
        <position position="46"/>
    </location>
    <ligand>
        <name>NADP(+)</name>
        <dbReference type="ChEBI" id="CHEBI:58349"/>
    </ligand>
</feature>
<dbReference type="InterPro" id="IPR036291">
    <property type="entry name" value="NAD(P)-bd_dom_sf"/>
</dbReference>
<evidence type="ECO:0000256" key="6">
    <source>
        <dbReference type="HAMAP-Rule" id="MF_00966"/>
    </source>
</evidence>
<evidence type="ECO:0000256" key="4">
    <source>
        <dbReference type="ARBA" id="ARBA00023002"/>
    </source>
</evidence>
<comment type="pathway">
    <text evidence="1 6">Carbohydrate degradation; pentose phosphate pathway; D-ribulose 5-phosphate from D-glucose 6-phosphate (oxidative stage): step 1/3.</text>
</comment>
<feature type="binding site" evidence="6">
    <location>
        <position position="298"/>
    </location>
    <ligand>
        <name>substrate</name>
    </ligand>
</feature>
<feature type="binding site" evidence="6">
    <location>
        <position position="191"/>
    </location>
    <ligand>
        <name>substrate</name>
    </ligand>
</feature>
<dbReference type="NCBIfam" id="TIGR00871">
    <property type="entry name" value="zwf"/>
    <property type="match status" value="1"/>
</dbReference>
<keyword evidence="2 6" id="KW-0313">Glucose metabolism</keyword>
<comment type="caution">
    <text evidence="9">The sequence shown here is derived from an EMBL/GenBank/DDBJ whole genome shotgun (WGS) entry which is preliminary data.</text>
</comment>
<dbReference type="Gene3D" id="3.30.360.10">
    <property type="entry name" value="Dihydrodipicolinate Reductase, domain 2"/>
    <property type="match status" value="1"/>
</dbReference>
<dbReference type="PANTHER" id="PTHR23429:SF0">
    <property type="entry name" value="GLUCOSE-6-PHOSPHATE 1-DEHYDROGENASE"/>
    <property type="match status" value="1"/>
</dbReference>
<feature type="active site" description="Proton acceptor" evidence="6">
    <location>
        <position position="215"/>
    </location>
</feature>
<evidence type="ECO:0000259" key="7">
    <source>
        <dbReference type="Pfam" id="PF00479"/>
    </source>
</evidence>
<dbReference type="RefSeq" id="WP_083051617.1">
    <property type="nucleotide sequence ID" value="NZ_MWQY01000015.1"/>
</dbReference>
<dbReference type="STRING" id="1963862.B4O97_13600"/>
<dbReference type="Pfam" id="PF00479">
    <property type="entry name" value="G6PD_N"/>
    <property type="match status" value="1"/>
</dbReference>
<dbReference type="GO" id="GO:0006006">
    <property type="term" value="P:glucose metabolic process"/>
    <property type="evidence" value="ECO:0007669"/>
    <property type="project" value="UniProtKB-KW"/>
</dbReference>
<evidence type="ECO:0000256" key="3">
    <source>
        <dbReference type="ARBA" id="ARBA00022857"/>
    </source>
</evidence>
<comment type="caution">
    <text evidence="6">Lacks conserved residue(s) required for the propagation of feature annotation.</text>
</comment>
<gene>
    <name evidence="6" type="primary">zwf</name>
    <name evidence="9" type="ORF">B4O97_13600</name>
</gene>
<protein>
    <recommendedName>
        <fullName evidence="6">Glucose-6-phosphate 1-dehydrogenase</fullName>
        <shortName evidence="6">G6PD</shortName>
        <ecNumber evidence="6">1.1.1.49</ecNumber>
    </recommendedName>
</protein>
<feature type="binding site" evidence="6">
    <location>
        <position position="303"/>
    </location>
    <ligand>
        <name>substrate</name>
    </ligand>
</feature>
<dbReference type="UniPathway" id="UPA00115">
    <property type="reaction ID" value="UER00408"/>
</dbReference>
<organism evidence="9 10">
    <name type="scientific">Marispirochaeta aestuarii</name>
    <dbReference type="NCBI Taxonomy" id="1963862"/>
    <lineage>
        <taxon>Bacteria</taxon>
        <taxon>Pseudomonadati</taxon>
        <taxon>Spirochaetota</taxon>
        <taxon>Spirochaetia</taxon>
        <taxon>Spirochaetales</taxon>
        <taxon>Spirochaetaceae</taxon>
        <taxon>Marispirochaeta</taxon>
    </lineage>
</organism>
<dbReference type="AlphaFoldDB" id="A0A1Y1RVM9"/>
<dbReference type="PRINTS" id="PR00079">
    <property type="entry name" value="G6PDHDRGNASE"/>
</dbReference>
<evidence type="ECO:0000259" key="8">
    <source>
        <dbReference type="Pfam" id="PF02781"/>
    </source>
</evidence>
<feature type="binding site" evidence="6">
    <location>
        <position position="153"/>
    </location>
    <ligand>
        <name>substrate</name>
    </ligand>
</feature>
<dbReference type="PIRSF" id="PIRSF000110">
    <property type="entry name" value="G6PD"/>
    <property type="match status" value="1"/>
</dbReference>
<dbReference type="SUPFAM" id="SSF55347">
    <property type="entry name" value="Glyceraldehyde-3-phosphate dehydrogenase-like, C-terminal domain"/>
    <property type="match status" value="1"/>
</dbReference>
<accession>A0A1Y1RVM9</accession>
<dbReference type="GO" id="GO:0005829">
    <property type="term" value="C:cytosol"/>
    <property type="evidence" value="ECO:0007669"/>
    <property type="project" value="TreeGrafter"/>
</dbReference>
<dbReference type="EMBL" id="MWQY01000015">
    <property type="protein sequence ID" value="ORC34112.1"/>
    <property type="molecule type" value="Genomic_DNA"/>
</dbReference>